<comment type="similarity">
    <text evidence="2 4">Belongs to the AB hydrolase superfamily. Lipase family.</text>
</comment>
<feature type="domain" description="Lipase" evidence="5">
    <location>
        <begin position="47"/>
        <end position="327"/>
    </location>
</feature>
<dbReference type="CDD" id="cd00707">
    <property type="entry name" value="Pancreat_lipase_like"/>
    <property type="match status" value="1"/>
</dbReference>
<name>A0A9P0DYM5_PHACE</name>
<gene>
    <name evidence="6" type="ORF">PHAECO_LOCUS12162</name>
</gene>
<dbReference type="Proteomes" id="UP001153737">
    <property type="component" value="Chromosome 8"/>
</dbReference>
<dbReference type="AlphaFoldDB" id="A0A9P0DYM5"/>
<dbReference type="GO" id="GO:0016042">
    <property type="term" value="P:lipid catabolic process"/>
    <property type="evidence" value="ECO:0007669"/>
    <property type="project" value="TreeGrafter"/>
</dbReference>
<dbReference type="PRINTS" id="PR00821">
    <property type="entry name" value="TAGLIPASE"/>
</dbReference>
<evidence type="ECO:0000313" key="7">
    <source>
        <dbReference type="Proteomes" id="UP001153737"/>
    </source>
</evidence>
<evidence type="ECO:0000256" key="3">
    <source>
        <dbReference type="ARBA" id="ARBA00022525"/>
    </source>
</evidence>
<sequence length="330" mass="36143">MSAVAMLVGVALATTAAIAILISMVNGQLPASEPTQLNGNETNGHWIDPNGPSVQFVLFTRNSSPYNIRIGNIDDLRNSGFNISHSVKILIHGYQSSIKEAIFVITKDAYLETGDYNVIGMDWSVLCQSEYFSALRGVKIAGYYLGVFLSWLVQMGVPLANVHLVGHSMGAHVAGIGGASIKYGRVARITGLDPAKPGYRHSRYENRLDPGDAVIVDVIHTHAKILSLSEPVGHIDFYPNGGRTQPGCPDMEDIWQIVESLICSHGRAISLFAESIKNKRAFKSYKCETIEDAIYGICSEETDVYMGQSETYRKGIFYVQTKDKSPYSLT</sequence>
<dbReference type="Gene3D" id="3.40.50.1820">
    <property type="entry name" value="alpha/beta hydrolase"/>
    <property type="match status" value="1"/>
</dbReference>
<dbReference type="GO" id="GO:0017171">
    <property type="term" value="F:serine hydrolase activity"/>
    <property type="evidence" value="ECO:0007669"/>
    <property type="project" value="TreeGrafter"/>
</dbReference>
<evidence type="ECO:0000256" key="1">
    <source>
        <dbReference type="ARBA" id="ARBA00004613"/>
    </source>
</evidence>
<evidence type="ECO:0000313" key="6">
    <source>
        <dbReference type="EMBL" id="CAH1179096.1"/>
    </source>
</evidence>
<evidence type="ECO:0000256" key="4">
    <source>
        <dbReference type="RuleBase" id="RU004262"/>
    </source>
</evidence>
<keyword evidence="7" id="KW-1185">Reference proteome</keyword>
<accession>A0A9P0DYM5</accession>
<comment type="subcellular location">
    <subcellularLocation>
        <location evidence="1">Secreted</location>
    </subcellularLocation>
</comment>
<dbReference type="Pfam" id="PF00151">
    <property type="entry name" value="Lipase"/>
    <property type="match status" value="1"/>
</dbReference>
<protein>
    <recommendedName>
        <fullName evidence="5">Lipase domain-containing protein</fullName>
    </recommendedName>
</protein>
<dbReference type="OrthoDB" id="199913at2759"/>
<dbReference type="InterPro" id="IPR000734">
    <property type="entry name" value="TAG_lipase"/>
</dbReference>
<dbReference type="InterPro" id="IPR013818">
    <property type="entry name" value="Lipase"/>
</dbReference>
<evidence type="ECO:0000259" key="5">
    <source>
        <dbReference type="Pfam" id="PF00151"/>
    </source>
</evidence>
<dbReference type="SUPFAM" id="SSF53474">
    <property type="entry name" value="alpha/beta-Hydrolases"/>
    <property type="match status" value="1"/>
</dbReference>
<dbReference type="PANTHER" id="PTHR11610:SF173">
    <property type="entry name" value="LIPASE DOMAIN-CONTAINING PROTEIN-RELATED"/>
    <property type="match status" value="1"/>
</dbReference>
<keyword evidence="3" id="KW-0964">Secreted</keyword>
<dbReference type="EMBL" id="OU896714">
    <property type="protein sequence ID" value="CAH1179096.1"/>
    <property type="molecule type" value="Genomic_DNA"/>
</dbReference>
<reference evidence="6" key="1">
    <citation type="submission" date="2022-01" db="EMBL/GenBank/DDBJ databases">
        <authorList>
            <person name="King R."/>
        </authorList>
    </citation>
    <scope>NUCLEOTIDE SEQUENCE</scope>
</reference>
<dbReference type="GO" id="GO:0016298">
    <property type="term" value="F:lipase activity"/>
    <property type="evidence" value="ECO:0007669"/>
    <property type="project" value="InterPro"/>
</dbReference>
<dbReference type="GO" id="GO:0005615">
    <property type="term" value="C:extracellular space"/>
    <property type="evidence" value="ECO:0007669"/>
    <property type="project" value="TreeGrafter"/>
</dbReference>
<dbReference type="InterPro" id="IPR033906">
    <property type="entry name" value="Lipase_N"/>
</dbReference>
<reference evidence="6" key="2">
    <citation type="submission" date="2022-10" db="EMBL/GenBank/DDBJ databases">
        <authorList>
            <consortium name="ENA_rothamsted_submissions"/>
            <consortium name="culmorum"/>
            <person name="King R."/>
        </authorList>
    </citation>
    <scope>NUCLEOTIDE SEQUENCE</scope>
</reference>
<dbReference type="InterPro" id="IPR029058">
    <property type="entry name" value="AB_hydrolase_fold"/>
</dbReference>
<evidence type="ECO:0000256" key="2">
    <source>
        <dbReference type="ARBA" id="ARBA00010701"/>
    </source>
</evidence>
<proteinExistence type="inferred from homology"/>
<organism evidence="6 7">
    <name type="scientific">Phaedon cochleariae</name>
    <name type="common">Mustard beetle</name>
    <dbReference type="NCBI Taxonomy" id="80249"/>
    <lineage>
        <taxon>Eukaryota</taxon>
        <taxon>Metazoa</taxon>
        <taxon>Ecdysozoa</taxon>
        <taxon>Arthropoda</taxon>
        <taxon>Hexapoda</taxon>
        <taxon>Insecta</taxon>
        <taxon>Pterygota</taxon>
        <taxon>Neoptera</taxon>
        <taxon>Endopterygota</taxon>
        <taxon>Coleoptera</taxon>
        <taxon>Polyphaga</taxon>
        <taxon>Cucujiformia</taxon>
        <taxon>Chrysomeloidea</taxon>
        <taxon>Chrysomelidae</taxon>
        <taxon>Chrysomelinae</taxon>
        <taxon>Chrysomelini</taxon>
        <taxon>Phaedon</taxon>
    </lineage>
</organism>
<dbReference type="PANTHER" id="PTHR11610">
    <property type="entry name" value="LIPASE"/>
    <property type="match status" value="1"/>
</dbReference>